<evidence type="ECO:0000259" key="8">
    <source>
        <dbReference type="PROSITE" id="PS50102"/>
    </source>
</evidence>
<feature type="compositionally biased region" description="Polar residues" evidence="7">
    <location>
        <begin position="878"/>
        <end position="890"/>
    </location>
</feature>
<evidence type="ECO:0000256" key="2">
    <source>
        <dbReference type="ARBA" id="ARBA00022664"/>
    </source>
</evidence>
<dbReference type="InterPro" id="IPR012677">
    <property type="entry name" value="Nucleotide-bd_a/b_plait_sf"/>
</dbReference>
<gene>
    <name evidence="9" type="ORF">BCR41DRAFT_361469</name>
</gene>
<organism evidence="9 10">
    <name type="scientific">Lobosporangium transversale</name>
    <dbReference type="NCBI Taxonomy" id="64571"/>
    <lineage>
        <taxon>Eukaryota</taxon>
        <taxon>Fungi</taxon>
        <taxon>Fungi incertae sedis</taxon>
        <taxon>Mucoromycota</taxon>
        <taxon>Mortierellomycotina</taxon>
        <taxon>Mortierellomycetes</taxon>
        <taxon>Mortierellales</taxon>
        <taxon>Mortierellaceae</taxon>
        <taxon>Lobosporangium</taxon>
    </lineage>
</organism>
<evidence type="ECO:0000256" key="7">
    <source>
        <dbReference type="SAM" id="MobiDB-lite"/>
    </source>
</evidence>
<feature type="compositionally biased region" description="Basic residues" evidence="7">
    <location>
        <begin position="824"/>
        <end position="835"/>
    </location>
</feature>
<dbReference type="InterPro" id="IPR011990">
    <property type="entry name" value="TPR-like_helical_dom_sf"/>
</dbReference>
<keyword evidence="6" id="KW-0694">RNA-binding</keyword>
<dbReference type="InterPro" id="IPR008847">
    <property type="entry name" value="Suf"/>
</dbReference>
<dbReference type="GO" id="GO:0003723">
    <property type="term" value="F:RNA binding"/>
    <property type="evidence" value="ECO:0007669"/>
    <property type="project" value="UniProtKB-UniRule"/>
</dbReference>
<dbReference type="CDD" id="cd00590">
    <property type="entry name" value="RRM_SF"/>
    <property type="match status" value="1"/>
</dbReference>
<dbReference type="Gene3D" id="3.30.70.330">
    <property type="match status" value="2"/>
</dbReference>
<feature type="region of interest" description="Disordered" evidence="7">
    <location>
        <begin position="798"/>
        <end position="976"/>
    </location>
</feature>
<dbReference type="SMART" id="SM00386">
    <property type="entry name" value="HAT"/>
    <property type="match status" value="5"/>
</dbReference>
<dbReference type="PANTHER" id="PTHR17204:SF25">
    <property type="entry name" value="RRM DOMAIN-CONTAINING PROTEIN"/>
    <property type="match status" value="1"/>
</dbReference>
<evidence type="ECO:0000256" key="5">
    <source>
        <dbReference type="ARBA" id="ARBA00023242"/>
    </source>
</evidence>
<name>A0A1Y2GDF4_9FUNG</name>
<dbReference type="PANTHER" id="PTHR17204">
    <property type="entry name" value="PRE-MRNA PROCESSING PROTEIN PRP39-RELATED"/>
    <property type="match status" value="1"/>
</dbReference>
<dbReference type="GO" id="GO:0008380">
    <property type="term" value="P:RNA splicing"/>
    <property type="evidence" value="ECO:0007669"/>
    <property type="project" value="UniProtKB-KW"/>
</dbReference>
<dbReference type="FunCoup" id="A0A1Y2GDF4">
    <property type="interactions" value="711"/>
</dbReference>
<dbReference type="InterPro" id="IPR035979">
    <property type="entry name" value="RBD_domain_sf"/>
</dbReference>
<evidence type="ECO:0000256" key="1">
    <source>
        <dbReference type="ARBA" id="ARBA00004123"/>
    </source>
</evidence>
<dbReference type="PROSITE" id="PS50102">
    <property type="entry name" value="RRM"/>
    <property type="match status" value="2"/>
</dbReference>
<feature type="compositionally biased region" description="Basic and acidic residues" evidence="7">
    <location>
        <begin position="954"/>
        <end position="965"/>
    </location>
</feature>
<dbReference type="InterPro" id="IPR003107">
    <property type="entry name" value="HAT"/>
</dbReference>
<feature type="region of interest" description="Disordered" evidence="7">
    <location>
        <begin position="563"/>
        <end position="616"/>
    </location>
</feature>
<accession>A0A1Y2GDF4</accession>
<dbReference type="Pfam" id="PF05843">
    <property type="entry name" value="Suf"/>
    <property type="match status" value="1"/>
</dbReference>
<comment type="caution">
    <text evidence="9">The sequence shown here is derived from an EMBL/GenBank/DDBJ whole genome shotgun (WGS) entry which is preliminary data.</text>
</comment>
<dbReference type="Pfam" id="PF00076">
    <property type="entry name" value="RRM_1"/>
    <property type="match status" value="2"/>
</dbReference>
<comment type="subcellular location">
    <subcellularLocation>
        <location evidence="1">Nucleus</location>
    </subcellularLocation>
</comment>
<feature type="compositionally biased region" description="Basic and acidic residues" evidence="7">
    <location>
        <begin position="836"/>
        <end position="853"/>
    </location>
</feature>
<dbReference type="GeneID" id="33567384"/>
<dbReference type="STRING" id="64571.A0A1Y2GDF4"/>
<dbReference type="RefSeq" id="XP_021877332.1">
    <property type="nucleotide sequence ID" value="XM_022025540.1"/>
</dbReference>
<evidence type="ECO:0000256" key="3">
    <source>
        <dbReference type="ARBA" id="ARBA00022737"/>
    </source>
</evidence>
<dbReference type="EMBL" id="MCFF01000048">
    <property type="protein sequence ID" value="ORZ05951.1"/>
    <property type="molecule type" value="Genomic_DNA"/>
</dbReference>
<keyword evidence="10" id="KW-1185">Reference proteome</keyword>
<evidence type="ECO:0000256" key="6">
    <source>
        <dbReference type="PROSITE-ProRule" id="PRU00176"/>
    </source>
</evidence>
<dbReference type="GO" id="GO:0006397">
    <property type="term" value="P:mRNA processing"/>
    <property type="evidence" value="ECO:0007669"/>
    <property type="project" value="UniProtKB-KW"/>
</dbReference>
<keyword evidence="2" id="KW-0507">mRNA processing</keyword>
<feature type="compositionally biased region" description="Polar residues" evidence="7">
    <location>
        <begin position="856"/>
        <end position="872"/>
    </location>
</feature>
<dbReference type="SUPFAM" id="SSF54928">
    <property type="entry name" value="RNA-binding domain, RBD"/>
    <property type="match status" value="2"/>
</dbReference>
<dbReference type="OrthoDB" id="360390at2759"/>
<proteinExistence type="predicted"/>
<dbReference type="GO" id="GO:0005634">
    <property type="term" value="C:nucleus"/>
    <property type="evidence" value="ECO:0007669"/>
    <property type="project" value="UniProtKB-SubCell"/>
</dbReference>
<keyword evidence="5" id="KW-0539">Nucleus</keyword>
<evidence type="ECO:0000313" key="9">
    <source>
        <dbReference type="EMBL" id="ORZ05951.1"/>
    </source>
</evidence>
<dbReference type="Gene3D" id="1.25.40.10">
    <property type="entry name" value="Tetratricopeptide repeat domain"/>
    <property type="match status" value="2"/>
</dbReference>
<evidence type="ECO:0000313" key="10">
    <source>
        <dbReference type="Proteomes" id="UP000193648"/>
    </source>
</evidence>
<keyword evidence="4" id="KW-0508">mRNA splicing</keyword>
<protein>
    <recommendedName>
        <fullName evidence="8">RRM domain-containing protein</fullName>
    </recommendedName>
</protein>
<dbReference type="InterPro" id="IPR000504">
    <property type="entry name" value="RRM_dom"/>
</dbReference>
<keyword evidence="3" id="KW-0677">Repeat</keyword>
<sequence>MSDMDKSDVSDSEDDFNMDDAQNASNSETLETIARLKKSLEENPNQYEQHIQLIALLKSTDMLEEIRRAREHMSAAFPLSEELWISWIEDESNMAASRDEKEHVLELYDRATADYLSIRIWKSFLDYVIQEYMESIEFPENDGVVSKEYLTDLFKKAKKFTGHHVAQSHVVWNTWMEFELQQLASQDSPSLEEIKRLKLSYLDRIAIPHADLENTFSSLSSFITKYDGQVYEESMIESNRIVGFTRKVLAKLEPFEEQLKSSGNDVGVYTSYLEYELKHNKNHFSRIRTLFERAIAVHCLVPSIWNEYLGFLLSSNHSKKEYDLDPTEMLSVATRSTRNCPWSGDLWENRFIMMETYLRPDEELNDVLASALSDLNLLSNPQELSKVLLARCSYKYRRANKDEAGKMQVREAFEHAVTVIEAAGGDPYCKLERLWIELESTSLGDHEKARRLWKSIEGKQKSFSDFWIAQADMESRALQNDKGARQIFNRACQVSETLDWPEKVFEAWLLFERRSGTLQNYKDALIRIRHAMKAIEALRAQSGLQTDANYSAQAAYEPTTAVTTIDVDNDQTKNPSKDKKRKHSIQNDNESPAAKITKTDNENIAEKNKPAKPLDISAGRHEDTCFVTNFPANMTEKRLKELFEGYGEVLRCTIPRAGSEGKRQFAYVQFTTADEAHAALALDGRDVGDRRGLSVKISDTSQKKPRGTGKPPLPFVSRHELHISGISNELKEEDLRKLVALYAEPTSVFIKRGGATSGGSWANIKFSSEDDADAALALNGTMFQGKELVAARRLFTKAESSRRTDSTTETSEQQENDISSTTHLSRRQRRTLARGKAKEAEGKEDGKKEDERAVASATTQNSGVADVSSTPNVVDGQNEPNKSLSFNTTTKENDKRSNFKTPLMQPRSMQPRIKRPVSHTRPPIRAFKPAAITTATTTSSVGIGPSIASSVTGAEHKDGGGETKDGTSNTLPVPKSNAEFRELMLSGALKKRAA</sequence>
<feature type="region of interest" description="Disordered" evidence="7">
    <location>
        <begin position="694"/>
        <end position="715"/>
    </location>
</feature>
<dbReference type="SMART" id="SM00360">
    <property type="entry name" value="RRM"/>
    <property type="match status" value="2"/>
</dbReference>
<feature type="domain" description="RRM" evidence="8">
    <location>
        <begin position="719"/>
        <end position="788"/>
    </location>
</feature>
<dbReference type="InParanoid" id="A0A1Y2GDF4"/>
<feature type="region of interest" description="Disordered" evidence="7">
    <location>
        <begin position="1"/>
        <end position="28"/>
    </location>
</feature>
<feature type="compositionally biased region" description="Basic and acidic residues" evidence="7">
    <location>
        <begin position="597"/>
        <end position="609"/>
    </location>
</feature>
<reference evidence="9 10" key="1">
    <citation type="submission" date="2016-07" db="EMBL/GenBank/DDBJ databases">
        <title>Pervasive Adenine N6-methylation of Active Genes in Fungi.</title>
        <authorList>
            <consortium name="DOE Joint Genome Institute"/>
            <person name="Mondo S.J."/>
            <person name="Dannebaum R.O."/>
            <person name="Kuo R.C."/>
            <person name="Labutti K."/>
            <person name="Haridas S."/>
            <person name="Kuo A."/>
            <person name="Salamov A."/>
            <person name="Ahrendt S.R."/>
            <person name="Lipzen A."/>
            <person name="Sullivan W."/>
            <person name="Andreopoulos W.B."/>
            <person name="Clum A."/>
            <person name="Lindquist E."/>
            <person name="Daum C."/>
            <person name="Ramamoorthy G.K."/>
            <person name="Gryganskyi A."/>
            <person name="Culley D."/>
            <person name="Magnuson J.K."/>
            <person name="James T.Y."/>
            <person name="O'Malley M.A."/>
            <person name="Stajich J.E."/>
            <person name="Spatafora J.W."/>
            <person name="Visel A."/>
            <person name="Grigoriev I.V."/>
        </authorList>
    </citation>
    <scope>NUCLEOTIDE SEQUENCE [LARGE SCALE GENOMIC DNA]</scope>
    <source>
        <strain evidence="9 10">NRRL 3116</strain>
    </source>
</reference>
<dbReference type="Proteomes" id="UP000193648">
    <property type="component" value="Unassembled WGS sequence"/>
</dbReference>
<evidence type="ECO:0000256" key="4">
    <source>
        <dbReference type="ARBA" id="ARBA00023187"/>
    </source>
</evidence>
<dbReference type="AlphaFoldDB" id="A0A1Y2GDF4"/>
<feature type="domain" description="RRM" evidence="8">
    <location>
        <begin position="623"/>
        <end position="700"/>
    </location>
</feature>
<dbReference type="SUPFAM" id="SSF48452">
    <property type="entry name" value="TPR-like"/>
    <property type="match status" value="1"/>
</dbReference>